<dbReference type="Pfam" id="PF01881">
    <property type="entry name" value="Cas_Cas6_C"/>
    <property type="match status" value="1"/>
</dbReference>
<dbReference type="CDD" id="cd21140">
    <property type="entry name" value="Cas6_I-like"/>
    <property type="match status" value="1"/>
</dbReference>
<dbReference type="GO" id="GO:0016788">
    <property type="term" value="F:hydrolase activity, acting on ester bonds"/>
    <property type="evidence" value="ECO:0007669"/>
    <property type="project" value="InterPro"/>
</dbReference>
<dbReference type="Proteomes" id="UP000823618">
    <property type="component" value="Unassembled WGS sequence"/>
</dbReference>
<dbReference type="GO" id="GO:0051607">
    <property type="term" value="P:defense response to virus"/>
    <property type="evidence" value="ECO:0007669"/>
    <property type="project" value="UniProtKB-KW"/>
</dbReference>
<accession>A0A9D9I166</accession>
<dbReference type="NCBIfam" id="TIGR01877">
    <property type="entry name" value="cas_cas6"/>
    <property type="match status" value="1"/>
</dbReference>
<dbReference type="EMBL" id="JADIML010000266">
    <property type="protein sequence ID" value="MBO8464129.1"/>
    <property type="molecule type" value="Genomic_DNA"/>
</dbReference>
<feature type="domain" description="CRISPR associated protein Cas6 C-terminal" evidence="2">
    <location>
        <begin position="119"/>
        <end position="237"/>
    </location>
</feature>
<reference evidence="3" key="2">
    <citation type="journal article" date="2021" name="PeerJ">
        <title>Extensive microbial diversity within the chicken gut microbiome revealed by metagenomics and culture.</title>
        <authorList>
            <person name="Gilroy R."/>
            <person name="Ravi A."/>
            <person name="Getino M."/>
            <person name="Pursley I."/>
            <person name="Horton D.L."/>
            <person name="Alikhan N.F."/>
            <person name="Baker D."/>
            <person name="Gharbi K."/>
            <person name="Hall N."/>
            <person name="Watson M."/>
            <person name="Adriaenssens E.M."/>
            <person name="Foster-Nyarko E."/>
            <person name="Jarju S."/>
            <person name="Secka A."/>
            <person name="Antonio M."/>
            <person name="Oren A."/>
            <person name="Chaudhuri R.R."/>
            <person name="La Ragione R."/>
            <person name="Hildebrand F."/>
            <person name="Pallen M.J."/>
        </authorList>
    </citation>
    <scope>NUCLEOTIDE SEQUENCE</scope>
    <source>
        <strain evidence="3">E3-2379</strain>
    </source>
</reference>
<dbReference type="InterPro" id="IPR045747">
    <property type="entry name" value="CRISPR-assoc_prot_Cas6_N_sf"/>
</dbReference>
<comment type="caution">
    <text evidence="3">The sequence shown here is derived from an EMBL/GenBank/DDBJ whole genome shotgun (WGS) entry which is preliminary data.</text>
</comment>
<dbReference type="InterPro" id="IPR049435">
    <property type="entry name" value="Cas_Cas6_C"/>
</dbReference>
<gene>
    <name evidence="3" type="primary">cas6</name>
    <name evidence="3" type="ORF">IAC13_09380</name>
</gene>
<evidence type="ECO:0000313" key="3">
    <source>
        <dbReference type="EMBL" id="MBO8464129.1"/>
    </source>
</evidence>
<name>A0A9D9I166_9FIRM</name>
<dbReference type="InterPro" id="IPR010156">
    <property type="entry name" value="CRISPR-assoc_prot_Cas6"/>
</dbReference>
<reference evidence="3" key="1">
    <citation type="submission" date="2020-10" db="EMBL/GenBank/DDBJ databases">
        <authorList>
            <person name="Gilroy R."/>
        </authorList>
    </citation>
    <scope>NUCLEOTIDE SEQUENCE</scope>
    <source>
        <strain evidence="3">E3-2379</strain>
    </source>
</reference>
<sequence length="240" mass="27931">MIQLKLVFELENTILPLEMERVIVSFLKATIQNYSNDMFERLYSKKRSIMKTYTFSKYLPDATFCNQTIQLSQNRFVVFFSDSNFAQLLEFYNAFVGMRLKKYPMEHNSMKLIQIVTQKRHEIADNEIVVKMQSPLIVRRHDGKTNKDQYYCFHQEEFSEVVKENVVFFVNQVMPELSMEGFSIVPVKGKKVVVPNFGTKIDGNLGIYKITGSKELLNILYLAGIGARRSSGNGKFELLW</sequence>
<dbReference type="AlphaFoldDB" id="A0A9D9I166"/>
<evidence type="ECO:0000313" key="4">
    <source>
        <dbReference type="Proteomes" id="UP000823618"/>
    </source>
</evidence>
<dbReference type="PANTHER" id="PTHR36984:SF3">
    <property type="entry name" value="CRISPR-ASSOCIATED ENDORIBONUCLEASE CAS6"/>
    <property type="match status" value="1"/>
</dbReference>
<evidence type="ECO:0000259" key="2">
    <source>
        <dbReference type="Pfam" id="PF01881"/>
    </source>
</evidence>
<proteinExistence type="predicted"/>
<keyword evidence="1" id="KW-0051">Antiviral defense</keyword>
<organism evidence="3 4">
    <name type="scientific">Candidatus Scybalomonas excrementavium</name>
    <dbReference type="NCBI Taxonomy" id="2840943"/>
    <lineage>
        <taxon>Bacteria</taxon>
        <taxon>Bacillati</taxon>
        <taxon>Bacillota</taxon>
        <taxon>Clostridia</taxon>
        <taxon>Lachnospirales</taxon>
        <taxon>Lachnospiraceae</taxon>
        <taxon>Lachnospiraceae incertae sedis</taxon>
        <taxon>Candidatus Scybalomonas</taxon>
    </lineage>
</organism>
<dbReference type="Gene3D" id="3.30.70.1890">
    <property type="match status" value="1"/>
</dbReference>
<dbReference type="Gene3D" id="3.30.70.1900">
    <property type="match status" value="1"/>
</dbReference>
<evidence type="ECO:0000256" key="1">
    <source>
        <dbReference type="ARBA" id="ARBA00023118"/>
    </source>
</evidence>
<protein>
    <submittedName>
        <fullName evidence="3">CRISPR-associated endoribonuclease Cas6</fullName>
    </submittedName>
</protein>
<dbReference type="PANTHER" id="PTHR36984">
    <property type="entry name" value="CRISPR-ASSOCIATED ENDORIBONUCLEASE CAS6 1"/>
    <property type="match status" value="1"/>
</dbReference>